<organism evidence="8 9">
    <name type="scientific">Malassezia yamatoensis</name>
    <dbReference type="NCBI Taxonomy" id="253288"/>
    <lineage>
        <taxon>Eukaryota</taxon>
        <taxon>Fungi</taxon>
        <taxon>Dikarya</taxon>
        <taxon>Basidiomycota</taxon>
        <taxon>Ustilaginomycotina</taxon>
        <taxon>Malasseziomycetes</taxon>
        <taxon>Malasseziales</taxon>
        <taxon>Malasseziaceae</taxon>
        <taxon>Malassezia</taxon>
    </lineage>
</organism>
<accession>A0AAJ5Z0E1</accession>
<dbReference type="InterPro" id="IPR028941">
    <property type="entry name" value="WHIM2_dom"/>
</dbReference>
<comment type="subcellular location">
    <subcellularLocation>
        <location evidence="1 3">Nucleus</location>
    </subcellularLocation>
</comment>
<name>A0AAJ5Z0E1_9BASI</name>
<evidence type="ECO:0000313" key="8">
    <source>
        <dbReference type="EMBL" id="WFD00913.1"/>
    </source>
</evidence>
<sequence>MPFVKRKPVHPLPVPRALVDAQSQGKNPTVFYLAATGEVFENYEQYVSRLSYYHQRIFQSEPSAKPNLTFFEAAETEAQQALAIQKRFPDALKAPVLRAVQFHVTGRVDNLVEQLAERFKERFFTGETVHVDIEKQRSMAIIKRVTGPHIKNEDSSNDSESHSEHAIGSRLSVPIEEAARLDNHAEYRYDVQRIDDKGQDLGDVHRVEFTQLSRDRTGFSKSILRKYLKDCLERDSQVGSPWMVREPLAKRFHIDTEMSDEMAQRVDDMKAGKLSKRRKLTDGEPSQASPRRKARDDKKQRQQEAADAKAKPEKKVPLKFPAEDLLLDAITDKELVTETPGELSKRAQRPELDPTSMLGVPRELFDLFMAVYYFFLTLGKPLGISTIAWDDFEGALRHMTHEPPCELLSEIHAVLLNAIVRDGSHSRHLAPGVIEAKKRQASQALQALQAAQAASTTHTAQAMDIDNTNETADTDPENAPRSMHGFLSNPSSAPDTPRLMQGDDQDSGNESSDISEPEDWDESPEKSVMDAALSLGRGWDKRILHAEDHRAGWEKHLVGCIANRATPEALPRMYAVLSLLTGEEHADAIQDGKFVADTYRTPAERYVHLSMADKLEILLFLCQQAVVTRQVKTYYEECEAHLTELRKERVELIRMRKRALEQRQELDGQKSAENTENATPMEEEDVPAAIPPQSDPPASQESDSDSERDELASESESESEQSESGNSAESDANSDRFKRVFGSRQEALREKAIQRDAEQARIAAEIAKNKEHQRETKQLNAERRRAEEEEVRLLRREEAIEREFRRYAMIPRLRPLGRDRFGNKYFWLDGIGAASLSGSGGGVLYQTGRVFVQSASKQEWDDLCIKYHEGASALLERRAKELQTSDPIANGEWAVYTKPEQVEELIAWLRTKGVRENALKAQLLKYRDYIEAGMRRRNDDIALGWREPAVETRRSSRTRIEQSAQLRLPYMTWRNTYSK</sequence>
<dbReference type="PROSITE" id="PS50827">
    <property type="entry name" value="DDT"/>
    <property type="match status" value="1"/>
</dbReference>
<dbReference type="InterPro" id="IPR013136">
    <property type="entry name" value="WSTF_Acf1_Cbp146"/>
</dbReference>
<keyword evidence="9" id="KW-1185">Reference proteome</keyword>
<feature type="compositionally biased region" description="Acidic residues" evidence="5">
    <location>
        <begin position="503"/>
        <end position="522"/>
    </location>
</feature>
<feature type="coiled-coil region" evidence="4">
    <location>
        <begin position="755"/>
        <end position="803"/>
    </location>
</feature>
<dbReference type="AlphaFoldDB" id="A0AAJ5Z0E1"/>
<feature type="compositionally biased region" description="Low complexity" evidence="5">
    <location>
        <begin position="447"/>
        <end position="462"/>
    </location>
</feature>
<dbReference type="PANTHER" id="PTHR32075">
    <property type="entry name" value="ISWI CHROMATIN-REMODELING COMPLEX SUBUNIT YPL216W-RELATED"/>
    <property type="match status" value="1"/>
</dbReference>
<proteinExistence type="predicted"/>
<keyword evidence="2 3" id="KW-0539">Nucleus</keyword>
<feature type="domain" description="DDT" evidence="6">
    <location>
        <begin position="362"/>
        <end position="425"/>
    </location>
</feature>
<feature type="region of interest" description="Disordered" evidence="5">
    <location>
        <begin position="662"/>
        <end position="737"/>
    </location>
</feature>
<evidence type="ECO:0000259" key="6">
    <source>
        <dbReference type="PROSITE" id="PS50827"/>
    </source>
</evidence>
<dbReference type="PANTHER" id="PTHR32075:SF6">
    <property type="entry name" value="ISWI CHROMATIN-REMODELING COMPLEX SUBUNIT YPL216W-RELATED"/>
    <property type="match status" value="1"/>
</dbReference>
<evidence type="ECO:0000259" key="7">
    <source>
        <dbReference type="PROSITE" id="PS51136"/>
    </source>
</evidence>
<evidence type="ECO:0000256" key="2">
    <source>
        <dbReference type="ARBA" id="ARBA00023242"/>
    </source>
</evidence>
<keyword evidence="8" id="KW-0328">Glycosyltransferase</keyword>
<protein>
    <submittedName>
        <fullName evidence="8">Dolichyl-P-Glc:Glc1Man9GlcNAc2-PP-dolichol alpha-1,3-glucosyltransferase</fullName>
        <ecNumber evidence="8">2.4.1.265</ecNumber>
    </submittedName>
</protein>
<dbReference type="GO" id="GO:0042283">
    <property type="term" value="F:dolichyl pyrophosphate Glc1Man9GlcNAc2 alpha-1,3-glucosyltransferase activity"/>
    <property type="evidence" value="ECO:0007669"/>
    <property type="project" value="UniProtKB-EC"/>
</dbReference>
<evidence type="ECO:0000256" key="1">
    <source>
        <dbReference type="ARBA" id="ARBA00004123"/>
    </source>
</evidence>
<dbReference type="EMBL" id="CP119948">
    <property type="protein sequence ID" value="WFD00913.1"/>
    <property type="molecule type" value="Genomic_DNA"/>
</dbReference>
<feature type="compositionally biased region" description="Basic and acidic residues" evidence="5">
    <location>
        <begin position="150"/>
        <end position="167"/>
    </location>
</feature>
<dbReference type="EC" id="2.4.1.265" evidence="8"/>
<feature type="compositionally biased region" description="Basic and acidic residues" evidence="5">
    <location>
        <begin position="294"/>
        <end position="314"/>
    </location>
</feature>
<feature type="domain" description="WAC" evidence="7">
    <location>
        <begin position="28"/>
        <end position="135"/>
    </location>
</feature>
<dbReference type="Pfam" id="PF02791">
    <property type="entry name" value="DDT"/>
    <property type="match status" value="1"/>
</dbReference>
<keyword evidence="4" id="KW-0175">Coiled coil</keyword>
<gene>
    <name evidence="8" type="ORF">MYAM1_003669</name>
</gene>
<feature type="region of interest" description="Disordered" evidence="5">
    <location>
        <begin position="263"/>
        <end position="314"/>
    </location>
</feature>
<keyword evidence="8" id="KW-0808">Transferase</keyword>
<evidence type="ECO:0000256" key="5">
    <source>
        <dbReference type="SAM" id="MobiDB-lite"/>
    </source>
</evidence>
<evidence type="ECO:0000256" key="3">
    <source>
        <dbReference type="PROSITE-ProRule" id="PRU00475"/>
    </source>
</evidence>
<dbReference type="Pfam" id="PF15613">
    <property type="entry name" value="WSD"/>
    <property type="match status" value="1"/>
</dbReference>
<evidence type="ECO:0000256" key="4">
    <source>
        <dbReference type="SAM" id="Coils"/>
    </source>
</evidence>
<dbReference type="GO" id="GO:0005634">
    <property type="term" value="C:nucleus"/>
    <property type="evidence" value="ECO:0007669"/>
    <property type="project" value="UniProtKB-SubCell"/>
</dbReference>
<evidence type="ECO:0000313" key="9">
    <source>
        <dbReference type="Proteomes" id="UP001219567"/>
    </source>
</evidence>
<dbReference type="PROSITE" id="PS51136">
    <property type="entry name" value="WAC"/>
    <property type="match status" value="1"/>
</dbReference>
<feature type="compositionally biased region" description="Acidic residues" evidence="5">
    <location>
        <begin position="702"/>
        <end position="721"/>
    </location>
</feature>
<dbReference type="InterPro" id="IPR018501">
    <property type="entry name" value="DDT_dom"/>
</dbReference>
<dbReference type="GO" id="GO:0000781">
    <property type="term" value="C:chromosome, telomeric region"/>
    <property type="evidence" value="ECO:0007669"/>
    <property type="project" value="GOC"/>
</dbReference>
<dbReference type="GO" id="GO:0000785">
    <property type="term" value="C:chromatin"/>
    <property type="evidence" value="ECO:0007669"/>
    <property type="project" value="UniProtKB-ARBA"/>
</dbReference>
<dbReference type="Pfam" id="PF10537">
    <property type="entry name" value="WAC_Acf1_DNA_bd"/>
    <property type="match status" value="1"/>
</dbReference>
<feature type="region of interest" description="Disordered" evidence="5">
    <location>
        <begin position="147"/>
        <end position="169"/>
    </location>
</feature>
<dbReference type="Proteomes" id="UP001219567">
    <property type="component" value="Chromosome 6"/>
</dbReference>
<dbReference type="GO" id="GO:0031509">
    <property type="term" value="P:subtelomeric heterochromatin formation"/>
    <property type="evidence" value="ECO:0007669"/>
    <property type="project" value="TreeGrafter"/>
</dbReference>
<feature type="region of interest" description="Disordered" evidence="5">
    <location>
        <begin position="447"/>
        <end position="527"/>
    </location>
</feature>
<feature type="coiled-coil region" evidence="4">
    <location>
        <begin position="635"/>
        <end position="662"/>
    </location>
</feature>
<reference evidence="8 9" key="1">
    <citation type="submission" date="2023-03" db="EMBL/GenBank/DDBJ databases">
        <title>Mating type loci evolution in Malassezia.</title>
        <authorList>
            <person name="Coelho M.A."/>
        </authorList>
    </citation>
    <scope>NUCLEOTIDE SEQUENCE [LARGE SCALE GENOMIC DNA]</scope>
    <source>
        <strain evidence="8 9">CBS 9725</strain>
    </source>
</reference>